<protein>
    <submittedName>
        <fullName evidence="2">Helix-turn-helix domain-containing protein</fullName>
    </submittedName>
</protein>
<sequence>MNTNRRQPIAHKTSGALIGYVTTEELASSLGVHPTTLAKWRTARKGPPFARMGHRVLYNVDRFKQWLAEQEIQPISKR</sequence>
<dbReference type="EMBL" id="CP107716">
    <property type="protein sequence ID" value="UYQ72875.1"/>
    <property type="molecule type" value="Genomic_DNA"/>
</dbReference>
<dbReference type="InterPro" id="IPR041657">
    <property type="entry name" value="HTH_17"/>
</dbReference>
<keyword evidence="3" id="KW-1185">Reference proteome</keyword>
<dbReference type="InterPro" id="IPR036388">
    <property type="entry name" value="WH-like_DNA-bd_sf"/>
</dbReference>
<gene>
    <name evidence="2" type="ORF">OF122_03620</name>
</gene>
<accession>A0ABY6IT45</accession>
<dbReference type="SUPFAM" id="SSF46955">
    <property type="entry name" value="Putative DNA-binding domain"/>
    <property type="match status" value="1"/>
</dbReference>
<evidence type="ECO:0000313" key="2">
    <source>
        <dbReference type="EMBL" id="UYQ72875.1"/>
    </source>
</evidence>
<proteinExistence type="predicted"/>
<dbReference type="Pfam" id="PF12728">
    <property type="entry name" value="HTH_17"/>
    <property type="match status" value="1"/>
</dbReference>
<evidence type="ECO:0000313" key="3">
    <source>
        <dbReference type="Proteomes" id="UP001163882"/>
    </source>
</evidence>
<feature type="domain" description="Helix-turn-helix" evidence="1">
    <location>
        <begin position="20"/>
        <end position="70"/>
    </location>
</feature>
<organism evidence="2 3">
    <name type="scientific">Pelagibacterium flavum</name>
    <dbReference type="NCBI Taxonomy" id="2984530"/>
    <lineage>
        <taxon>Bacteria</taxon>
        <taxon>Pseudomonadati</taxon>
        <taxon>Pseudomonadota</taxon>
        <taxon>Alphaproteobacteria</taxon>
        <taxon>Hyphomicrobiales</taxon>
        <taxon>Devosiaceae</taxon>
        <taxon>Pelagibacterium</taxon>
    </lineage>
</organism>
<dbReference type="Proteomes" id="UP001163882">
    <property type="component" value="Chromosome"/>
</dbReference>
<reference evidence="2" key="1">
    <citation type="submission" date="2022-10" db="EMBL/GenBank/DDBJ databases">
        <title>YIM 151497 complete genome.</title>
        <authorList>
            <person name="Chen X."/>
        </authorList>
    </citation>
    <scope>NUCLEOTIDE SEQUENCE</scope>
    <source>
        <strain evidence="2">YIM 151497</strain>
    </source>
</reference>
<dbReference type="RefSeq" id="WP_264226476.1">
    <property type="nucleotide sequence ID" value="NZ_CP107716.1"/>
</dbReference>
<dbReference type="Gene3D" id="1.10.10.10">
    <property type="entry name" value="Winged helix-like DNA-binding domain superfamily/Winged helix DNA-binding domain"/>
    <property type="match status" value="1"/>
</dbReference>
<name>A0ABY6IT45_9HYPH</name>
<evidence type="ECO:0000259" key="1">
    <source>
        <dbReference type="Pfam" id="PF12728"/>
    </source>
</evidence>
<dbReference type="InterPro" id="IPR009061">
    <property type="entry name" value="DNA-bd_dom_put_sf"/>
</dbReference>